<evidence type="ECO:0000313" key="2">
    <source>
        <dbReference type="EMBL" id="TNV72887.1"/>
    </source>
</evidence>
<evidence type="ECO:0000256" key="1">
    <source>
        <dbReference type="SAM" id="MobiDB-lite"/>
    </source>
</evidence>
<reference evidence="2" key="1">
    <citation type="submission" date="2019-06" db="EMBL/GenBank/DDBJ databases">
        <authorList>
            <person name="Zheng W."/>
        </authorList>
    </citation>
    <scope>NUCLEOTIDE SEQUENCE</scope>
    <source>
        <strain evidence="2">QDHG01</strain>
    </source>
</reference>
<proteinExistence type="predicted"/>
<comment type="caution">
    <text evidence="2">The sequence shown here is derived from an EMBL/GenBank/DDBJ whole genome shotgun (WGS) entry which is preliminary data.</text>
</comment>
<dbReference type="Proteomes" id="UP000785679">
    <property type="component" value="Unassembled WGS sequence"/>
</dbReference>
<dbReference type="EMBL" id="RRYP01020568">
    <property type="protein sequence ID" value="TNV72887.1"/>
    <property type="molecule type" value="Genomic_DNA"/>
</dbReference>
<feature type="region of interest" description="Disordered" evidence="1">
    <location>
        <begin position="68"/>
        <end position="90"/>
    </location>
</feature>
<feature type="compositionally biased region" description="Basic and acidic residues" evidence="1">
    <location>
        <begin position="81"/>
        <end position="90"/>
    </location>
</feature>
<feature type="region of interest" description="Disordered" evidence="1">
    <location>
        <begin position="1"/>
        <end position="23"/>
    </location>
</feature>
<gene>
    <name evidence="2" type="ORF">FGO68_gene3301</name>
</gene>
<organism evidence="2 3">
    <name type="scientific">Halteria grandinella</name>
    <dbReference type="NCBI Taxonomy" id="5974"/>
    <lineage>
        <taxon>Eukaryota</taxon>
        <taxon>Sar</taxon>
        <taxon>Alveolata</taxon>
        <taxon>Ciliophora</taxon>
        <taxon>Intramacronucleata</taxon>
        <taxon>Spirotrichea</taxon>
        <taxon>Stichotrichia</taxon>
        <taxon>Sporadotrichida</taxon>
        <taxon>Halteriidae</taxon>
        <taxon>Halteria</taxon>
    </lineage>
</organism>
<accession>A0A8J8SVZ1</accession>
<keyword evidence="3" id="KW-1185">Reference proteome</keyword>
<feature type="compositionally biased region" description="Polar residues" evidence="1">
    <location>
        <begin position="1"/>
        <end position="20"/>
    </location>
</feature>
<protein>
    <submittedName>
        <fullName evidence="2">Uncharacterized protein</fullName>
    </submittedName>
</protein>
<evidence type="ECO:0000313" key="3">
    <source>
        <dbReference type="Proteomes" id="UP000785679"/>
    </source>
</evidence>
<name>A0A8J8SVZ1_HALGN</name>
<sequence length="133" mass="15001">MALQFTVSSNLKPSFGSQEDLSPKDFKVINAPSDCNTDAASTHHSSNYPSCDESCEFKGLLQKDLRSQASKKRKLSQITNHHSDNKEKDHMISWKVRKVNPFPDPLFHSVEDAQQPQASAMEYYCELCGLVHD</sequence>
<dbReference type="AlphaFoldDB" id="A0A8J8SVZ1"/>